<dbReference type="EMBL" id="JBHUOL010000001">
    <property type="protein sequence ID" value="MFD2907167.1"/>
    <property type="molecule type" value="Genomic_DNA"/>
</dbReference>
<gene>
    <name evidence="2" type="ORF">ACFSX9_00320</name>
</gene>
<dbReference type="Proteomes" id="UP001597549">
    <property type="component" value="Unassembled WGS sequence"/>
</dbReference>
<comment type="caution">
    <text evidence="2">The sequence shown here is derived from an EMBL/GenBank/DDBJ whole genome shotgun (WGS) entry which is preliminary data.</text>
</comment>
<reference evidence="3" key="1">
    <citation type="journal article" date="2019" name="Int. J. Syst. Evol. Microbiol.">
        <title>The Global Catalogue of Microorganisms (GCM) 10K type strain sequencing project: providing services to taxonomists for standard genome sequencing and annotation.</title>
        <authorList>
            <consortium name="The Broad Institute Genomics Platform"/>
            <consortium name="The Broad Institute Genome Sequencing Center for Infectious Disease"/>
            <person name="Wu L."/>
            <person name="Ma J."/>
        </authorList>
    </citation>
    <scope>NUCLEOTIDE SEQUENCE [LARGE SCALE GENOMIC DNA]</scope>
    <source>
        <strain evidence="3">KCTC 52644</strain>
    </source>
</reference>
<feature type="chain" id="PRO_5046637389" evidence="1">
    <location>
        <begin position="19"/>
        <end position="347"/>
    </location>
</feature>
<evidence type="ECO:0000313" key="3">
    <source>
        <dbReference type="Proteomes" id="UP001597549"/>
    </source>
</evidence>
<proteinExistence type="predicted"/>
<evidence type="ECO:0000313" key="2">
    <source>
        <dbReference type="EMBL" id="MFD2907167.1"/>
    </source>
</evidence>
<protein>
    <submittedName>
        <fullName evidence="2">Uncharacterized protein</fullName>
    </submittedName>
</protein>
<keyword evidence="1" id="KW-0732">Signal</keyword>
<organism evidence="2 3">
    <name type="scientific">Flavobacterium ardleyense</name>
    <dbReference type="NCBI Taxonomy" id="2038737"/>
    <lineage>
        <taxon>Bacteria</taxon>
        <taxon>Pseudomonadati</taxon>
        <taxon>Bacteroidota</taxon>
        <taxon>Flavobacteriia</taxon>
        <taxon>Flavobacteriales</taxon>
        <taxon>Flavobacteriaceae</taxon>
        <taxon>Flavobacterium</taxon>
    </lineage>
</organism>
<name>A0ABW5Z3F8_9FLAO</name>
<feature type="signal peptide" evidence="1">
    <location>
        <begin position="1"/>
        <end position="18"/>
    </location>
</feature>
<sequence length="347" mass="35966">MKKIIYTLIISGTLTVSAQVGINTTSPASSLDILAANATGSSINVEGLLIPRVDRLRAQSMLAVPNSTILYVDNITTGALSGQASNISSVGYYYYNATSSKWVKLVAGDLTSDAFVDNPTSTRVELGTKSTGATRDANTAFVIKDNGNVGIKTDTPSQTLHVVGNTRLDGNIVDGSDVAGVEGQVLSIESGKVKWKKNTGSTSAVFATFGSGYSGTSSLYVESTGTTIVLPPGKWIVYTNILITTTTLTEPSASQATFVRLTWSDGATTTQSSDIVGGHLASGALVGPTTFGMATGAIIINNGTGADKTYYLTKSASQNYPNTYVPNFLNLGGDSASENNIVAIPAN</sequence>
<evidence type="ECO:0000256" key="1">
    <source>
        <dbReference type="SAM" id="SignalP"/>
    </source>
</evidence>
<keyword evidence="3" id="KW-1185">Reference proteome</keyword>
<dbReference type="RefSeq" id="WP_379802955.1">
    <property type="nucleotide sequence ID" value="NZ_JBHUOL010000001.1"/>
</dbReference>
<accession>A0ABW5Z3F8</accession>